<dbReference type="GO" id="GO:0004252">
    <property type="term" value="F:serine-type endopeptidase activity"/>
    <property type="evidence" value="ECO:0007669"/>
    <property type="project" value="InterPro"/>
</dbReference>
<dbReference type="InterPro" id="IPR051167">
    <property type="entry name" value="Prolyl_oligopep/macrocyclase"/>
</dbReference>
<dbReference type="PRINTS" id="PR00862">
    <property type="entry name" value="PROLIGOPTASE"/>
</dbReference>
<dbReference type="PANTHER" id="PTHR42881:SF13">
    <property type="entry name" value="PROLYL ENDOPEPTIDASE"/>
    <property type="match status" value="1"/>
</dbReference>
<dbReference type="Proteomes" id="UP000078116">
    <property type="component" value="Unassembled WGS sequence"/>
</dbReference>
<evidence type="ECO:0000313" key="3">
    <source>
        <dbReference type="EMBL" id="OAJ53624.1"/>
    </source>
</evidence>
<dbReference type="Gene3D" id="3.40.50.1820">
    <property type="entry name" value="alpha/beta hydrolase"/>
    <property type="match status" value="1"/>
</dbReference>
<name>A0A1A9MZU4_9BURK</name>
<proteinExistence type="predicted"/>
<dbReference type="EMBL" id="LXJZ01000177">
    <property type="protein sequence ID" value="OAJ57828.1"/>
    <property type="molecule type" value="Genomic_DNA"/>
</dbReference>
<dbReference type="InterPro" id="IPR001375">
    <property type="entry name" value="Peptidase_S9_cat"/>
</dbReference>
<dbReference type="PANTHER" id="PTHR42881">
    <property type="entry name" value="PROLYL ENDOPEPTIDASE"/>
    <property type="match status" value="1"/>
</dbReference>
<evidence type="ECO:0000256" key="1">
    <source>
        <dbReference type="SAM" id="MobiDB-lite"/>
    </source>
</evidence>
<accession>A0A1A9MZU4</accession>
<gene>
    <name evidence="4" type="ORF">A6V36_30765</name>
    <name evidence="3" type="ORF">A6V37_35495</name>
</gene>
<dbReference type="STRING" id="1462993.A6V36_30765"/>
<evidence type="ECO:0000313" key="4">
    <source>
        <dbReference type="EMBL" id="OAJ57828.1"/>
    </source>
</evidence>
<evidence type="ECO:0000259" key="2">
    <source>
        <dbReference type="Pfam" id="PF00326"/>
    </source>
</evidence>
<dbReference type="EMBL" id="LXKA01000358">
    <property type="protein sequence ID" value="OAJ53624.1"/>
    <property type="molecule type" value="Genomic_DNA"/>
</dbReference>
<dbReference type="InterPro" id="IPR002470">
    <property type="entry name" value="Peptidase_S9A"/>
</dbReference>
<dbReference type="Proteomes" id="UP000077961">
    <property type="component" value="Unassembled WGS sequence"/>
</dbReference>
<evidence type="ECO:0000313" key="6">
    <source>
        <dbReference type="Proteomes" id="UP000078116"/>
    </source>
</evidence>
<reference evidence="5 6" key="1">
    <citation type="submission" date="2016-04" db="EMBL/GenBank/DDBJ databases">
        <title>Reclassification of Paraburkholderia panaciterrae (Farh et al. 2015) Dobritsa &amp; Samadpour 2016 as a later homotypic synonym of Paraburkholderia ginsengiterrae (Farh et al. 2015) Dobritsa &amp; Samadpour 2016.</title>
        <authorList>
            <person name="Dobritsa A.P."/>
            <person name="Kutumbaka K."/>
            <person name="Samadpour M."/>
        </authorList>
    </citation>
    <scope>NUCLEOTIDE SEQUENCE [LARGE SCALE GENOMIC DNA]</scope>
    <source>
        <strain evidence="3 6">DCY85</strain>
        <strain evidence="4 5">DCY85-1</strain>
    </source>
</reference>
<feature type="compositionally biased region" description="Basic residues" evidence="1">
    <location>
        <begin position="1"/>
        <end position="10"/>
    </location>
</feature>
<keyword evidence="5" id="KW-1185">Reference proteome</keyword>
<comment type="caution">
    <text evidence="3">The sequence shown here is derived from an EMBL/GenBank/DDBJ whole genome shotgun (WGS) entry which is preliminary data.</text>
</comment>
<dbReference type="GO" id="GO:0006508">
    <property type="term" value="P:proteolysis"/>
    <property type="evidence" value="ECO:0007669"/>
    <property type="project" value="InterPro"/>
</dbReference>
<dbReference type="GO" id="GO:0005829">
    <property type="term" value="C:cytosol"/>
    <property type="evidence" value="ECO:0007669"/>
    <property type="project" value="TreeGrafter"/>
</dbReference>
<dbReference type="SUPFAM" id="SSF53474">
    <property type="entry name" value="alpha/beta-Hydrolases"/>
    <property type="match status" value="1"/>
</dbReference>
<dbReference type="GO" id="GO:0070012">
    <property type="term" value="F:oligopeptidase activity"/>
    <property type="evidence" value="ECO:0007669"/>
    <property type="project" value="TreeGrafter"/>
</dbReference>
<protein>
    <recommendedName>
        <fullName evidence="2">Peptidase S9 prolyl oligopeptidase catalytic domain-containing protein</fullName>
    </recommendedName>
</protein>
<dbReference type="AlphaFoldDB" id="A0A1A9MZU4"/>
<feature type="region of interest" description="Disordered" evidence="1">
    <location>
        <begin position="1"/>
        <end position="23"/>
    </location>
</feature>
<organism evidence="3 6">
    <name type="scientific">Paraburkholderia ginsengiterrae</name>
    <dbReference type="NCBI Taxonomy" id="1462993"/>
    <lineage>
        <taxon>Bacteria</taxon>
        <taxon>Pseudomonadati</taxon>
        <taxon>Pseudomonadota</taxon>
        <taxon>Betaproteobacteria</taxon>
        <taxon>Burkholderiales</taxon>
        <taxon>Burkholderiaceae</taxon>
        <taxon>Paraburkholderia</taxon>
    </lineage>
</organism>
<sequence>MRRTRRARRRGGGEIGTRCHTAAQREHRQRAFDDFIAVAEALIQTGVTSAAQLGIQGASTGGLLVAACMVQRPELFGAMVFEFLWRTLSGSASTRA</sequence>
<evidence type="ECO:0000313" key="5">
    <source>
        <dbReference type="Proteomes" id="UP000077961"/>
    </source>
</evidence>
<dbReference type="InterPro" id="IPR029058">
    <property type="entry name" value="AB_hydrolase_fold"/>
</dbReference>
<dbReference type="Pfam" id="PF00326">
    <property type="entry name" value="Peptidase_S9"/>
    <property type="match status" value="1"/>
</dbReference>
<feature type="domain" description="Peptidase S9 prolyl oligopeptidase catalytic" evidence="2">
    <location>
        <begin position="9"/>
        <end position="80"/>
    </location>
</feature>